<dbReference type="EMBL" id="WSZM01000077">
    <property type="protein sequence ID" value="KAF4044128.1"/>
    <property type="molecule type" value="Genomic_DNA"/>
</dbReference>
<gene>
    <name evidence="1" type="ORF">GN244_ATG03584</name>
</gene>
<comment type="caution">
    <text evidence="1">The sequence shown here is derived from an EMBL/GenBank/DDBJ whole genome shotgun (WGS) entry which is preliminary data.</text>
</comment>
<organism evidence="1 2">
    <name type="scientific">Phytophthora infestans</name>
    <name type="common">Potato late blight agent</name>
    <name type="synonym">Botrytis infestans</name>
    <dbReference type="NCBI Taxonomy" id="4787"/>
    <lineage>
        <taxon>Eukaryota</taxon>
        <taxon>Sar</taxon>
        <taxon>Stramenopiles</taxon>
        <taxon>Oomycota</taxon>
        <taxon>Peronosporomycetes</taxon>
        <taxon>Peronosporales</taxon>
        <taxon>Peronosporaceae</taxon>
        <taxon>Phytophthora</taxon>
    </lineage>
</organism>
<name>A0A833T122_PHYIN</name>
<evidence type="ECO:0000313" key="1">
    <source>
        <dbReference type="EMBL" id="KAF4044128.1"/>
    </source>
</evidence>
<sequence>MYLAKHKGETLGRMMHRIVRQRRFSFRRPHKTLKKNSTSLQAMSTLCQQYTCVHLQCRRDNSVLRRLAHSNYKRAWYEERRYDQDPRAIGESDRTVIVSAAGKTYDRCTFLRLVWWACQREVKAIRNKLQAAVMNSAWWMLEYGLTPSLTRPGMNLLMIPSRERLHSTSTTSNVTPGNVVLWDGDGPFSKNTTSILGAARGYYVSFFQQNLRTKTLYNELSVVGSGGGIPLSERLLKRQRMSAPEKLKRRVDRVVAA</sequence>
<reference evidence="1" key="1">
    <citation type="submission" date="2020-04" db="EMBL/GenBank/DDBJ databases">
        <title>Hybrid Assembly of Korean Phytophthora infestans isolates.</title>
        <authorList>
            <person name="Prokchorchik M."/>
            <person name="Lee Y."/>
            <person name="Seo J."/>
            <person name="Cho J.-H."/>
            <person name="Park Y.-E."/>
            <person name="Jang D.-C."/>
            <person name="Im J.-S."/>
            <person name="Choi J.-G."/>
            <person name="Park H.-J."/>
            <person name="Lee G.-B."/>
            <person name="Lee Y.-G."/>
            <person name="Hong S.-Y."/>
            <person name="Cho K."/>
            <person name="Sohn K.H."/>
        </authorList>
    </citation>
    <scope>NUCLEOTIDE SEQUENCE</scope>
    <source>
        <strain evidence="1">KR_1_A1</strain>
    </source>
</reference>
<accession>A0A833T122</accession>
<proteinExistence type="predicted"/>
<keyword evidence="2" id="KW-1185">Reference proteome</keyword>
<evidence type="ECO:0000313" key="2">
    <source>
        <dbReference type="Proteomes" id="UP000602510"/>
    </source>
</evidence>
<dbReference type="Proteomes" id="UP000602510">
    <property type="component" value="Unassembled WGS sequence"/>
</dbReference>
<protein>
    <submittedName>
        <fullName evidence="1">Uncharacterized protein</fullName>
    </submittedName>
</protein>
<dbReference type="AlphaFoldDB" id="A0A833T122"/>